<accession>A0A0G4F5R8</accession>
<dbReference type="PANTHER" id="PTHR43798:SF33">
    <property type="entry name" value="HYDROLASE, PUTATIVE (AFU_ORTHOLOGUE AFUA_2G14860)-RELATED"/>
    <property type="match status" value="1"/>
</dbReference>
<feature type="compositionally biased region" description="Basic and acidic residues" evidence="1">
    <location>
        <begin position="798"/>
        <end position="811"/>
    </location>
</feature>
<dbReference type="InterPro" id="IPR000073">
    <property type="entry name" value="AB_hydrolase_1"/>
</dbReference>
<dbReference type="EMBL" id="CDMZ01000140">
    <property type="protein sequence ID" value="CEM07710.1"/>
    <property type="molecule type" value="Genomic_DNA"/>
</dbReference>
<sequence length="2121" mass="225944">MFAEQIEATKKGQQSAAEKGDLSQSAADNYGLPDCAVPKWLDGIKCPFPRAKFMKGKHGNINYDLSGMPRGPLVVCLHGLNGTRQTFQDLQDVSARRSGFRLLTFDFYGHGLSSAPRHRPGKKTYGLKFFVDQVNEVLEQESLMEERLDLVGFSMGCCIAIAYAYYFPEKVKKLALISPAGFLQKKPVPLKLLQGCPCCVGCLPGCVSRCCFRKKGFAKKFSANEKKNGLVDALWNRMMWQLFVKKGMISAFLGCVTQIPMWNLEPMAKQVGACDRAVLLFWGKQDTVCPVEVAGKVQECFANSHLITFSPCSHLVLADQPAGSIFSILRFLTFSDNASMSESSKALPFDESGHPRSLLPPSPPRHAGGAALPLLARAHGHAHAGMRGELVQPPRPTHDDVSPVFSQSPVRERSDSGRKAEGGGDEGGEQKEKEKTDDQEKDGRTRSSPSRTAGLSVARLEGGTGRMNKTEVEKGGDLGDGVGCLASSSSSFAEGRGKEEGRSKDIRLLPGARGDFFSFSSSAAAAAAEEEETEPQGEGKKGGEEARCSDREGVEWAVKPNRGHGNSSRAGGQSEQDGEGQPVVGRGKSPPLRPWIGPVVSPRTPSRQERESRDRDRENFNSGRRITSESGKGKTKDGETTAERERLLEGEGKRNSPPTSQEGVGPSPLRVSNVKVVPMPPIQASARPDSFARESLHTPQSDQGRGRSSGSAQKGRGGERGSGSSRPFSAQEPLGGTAAHPEGFSLPPQMIVSNSHLSSTPPFAHTQSSPSKRDPLPPRTVVVAGGAGSAEPFQQEIQQKETQTREKKRMILSDGWGPVSPSPFSVSRHGGRVHLLSHAREEAAEAEAEADSKAASLDSSKAGESFEDTQFPISGLGAFLLDQGKAQAHRASTAYTYISDETNEEIPGPAHPKAPPVWRSSHVSTALLSGGAACPFTAGPSGGLSLSPSRRPSVAHSSSAAAGEPEEKEKLRGAGGRVLLLKAHHEQTHHAVPPSLSLSASSSLNASLSLSLPVSAPTKQEQVQTECSEHESSAPAVTGNLQGIPGGASGGSAWEWEGFVRPSLGGLQTPRVLVRDRREREGRSASAGSKGFPPRGGMGLGFGGLPQAVSSRGEGEAEGVPLKQQRRERGYSAGAKEGGRPFFRQSATETDASASSSPPERKIDLDARGWEIFWGGGGGWGRSGEGEQEGEGENGGAFCPASLPPFSSAGGGAEVADEGEVGQRILERRGGQTEEEEKSKVKGEREEEKRGTLSFSGPVSLFNAVSRSAHLPSNDSSASASSLQPTSSSCDHKRKEGHENERQKEEETAVREEGHVCPGEPTPRFVSIAKGEEGDKVRRYRSVDPSIFPQTESSSEVSKMKENGIASEDMKKTLQSLSEVQQKIQPDLFAIHILAPKPAISPPGSAPSLSNYSAGDRDRELPLSPSRLPCCETQTQTSSSPAAVAHAEPPSASPSVPAPASLTDSRPQPVPDCLSPSPSSSPQGVLSGTTRASGGTLPVHVAGGGGGGEGRQGLSHSPPHLLQQQPDCEGAWEGGEGTGGPSESLLQEEFAVFLECSHGLGSSIRPSAGGGRSGRQRSKSRPRAAAREVGVGGVLEEAEAVGEKGREKEEEKERMRIAASRRRRAESAVHEMKTSLTGNRSSSAVSYRPSCLRTRNGQRQDHPDEEEENMCDDEDSHSSASDVRCHPHSLSLSRTQTHQCSHQEHDGGEKKKHNGRTSPRPPTPLESSDRGRGRHKGGAPLQTDEVLPVQGGGGGRERERGINHGQKRGKEKGSETQPQQNRGIQQKSNRGLGGWGWRFGSRRASSCSSTSDLSLLHTHSQPDAPPTTLGECKGLQLSHTEEMKRNQWKGNGNTGGGGGRGKSREGGKEKEWTGPRVSWVDPLDRPRSPFPLIRPEAPPPSAPADATAAGASSSSSSSSSSSAAPDGSLHSPPSFAFSFSAHENKNKAGERVLHGIEEKLPPAGEWKPTPTHAPHTQKSVSASAASASASSSLLCFSPPSTNKNEKEKEKEGRRDGDGGSSGGHTGEEEEPTARAAAVQKNGAVTQQSWQQTVKRKSRRRSTESNDRREKESGDPIEKQDEEERKDRGVKGQKEEEQMEEESFLHAPLSLLPHALPSPRPN</sequence>
<feature type="region of interest" description="Disordered" evidence="1">
    <location>
        <begin position="381"/>
        <end position="828"/>
    </location>
</feature>
<dbReference type="VEuPathDB" id="CryptoDB:Cvel_15316"/>
<feature type="compositionally biased region" description="Basic residues" evidence="1">
    <location>
        <begin position="1574"/>
        <end position="1584"/>
    </location>
</feature>
<feature type="compositionally biased region" description="Polar residues" evidence="1">
    <location>
        <begin position="564"/>
        <end position="575"/>
    </location>
</feature>
<feature type="compositionally biased region" description="Basic and acidic residues" evidence="1">
    <location>
        <begin position="2003"/>
        <end position="2017"/>
    </location>
</feature>
<feature type="compositionally biased region" description="Gly residues" evidence="1">
    <location>
        <begin position="1502"/>
        <end position="1511"/>
    </location>
</feature>
<feature type="compositionally biased region" description="Polar residues" evidence="1">
    <location>
        <begin position="751"/>
        <end position="770"/>
    </location>
</feature>
<feature type="compositionally biased region" description="Low complexity" evidence="1">
    <location>
        <begin position="1981"/>
        <end position="1992"/>
    </location>
</feature>
<feature type="compositionally biased region" description="Low complexity" evidence="1">
    <location>
        <begin position="1802"/>
        <end position="1819"/>
    </location>
</feature>
<organism evidence="3">
    <name type="scientific">Chromera velia CCMP2878</name>
    <dbReference type="NCBI Taxonomy" id="1169474"/>
    <lineage>
        <taxon>Eukaryota</taxon>
        <taxon>Sar</taxon>
        <taxon>Alveolata</taxon>
        <taxon>Colpodellida</taxon>
        <taxon>Chromeraceae</taxon>
        <taxon>Chromera</taxon>
    </lineage>
</organism>
<feature type="compositionally biased region" description="Polar residues" evidence="1">
    <location>
        <begin position="2042"/>
        <end position="2052"/>
    </location>
</feature>
<feature type="compositionally biased region" description="Basic and acidic residues" evidence="1">
    <location>
        <begin position="1862"/>
        <end position="1873"/>
    </location>
</feature>
<dbReference type="SUPFAM" id="SSF53474">
    <property type="entry name" value="alpha/beta-Hydrolases"/>
    <property type="match status" value="1"/>
</dbReference>
<dbReference type="Pfam" id="PF00561">
    <property type="entry name" value="Abhydrolase_1"/>
    <property type="match status" value="1"/>
</dbReference>
<feature type="compositionally biased region" description="Low complexity" evidence="1">
    <location>
        <begin position="943"/>
        <end position="952"/>
    </location>
</feature>
<feature type="compositionally biased region" description="Gly residues" evidence="1">
    <location>
        <begin position="1174"/>
        <end position="1183"/>
    </location>
</feature>
<proteinExistence type="predicted"/>
<feature type="compositionally biased region" description="Basic and acidic residues" evidence="1">
    <location>
        <begin position="410"/>
        <end position="445"/>
    </location>
</feature>
<gene>
    <name evidence="3" type="ORF">Cvel_15316</name>
</gene>
<protein>
    <recommendedName>
        <fullName evidence="2">AB hydrolase-1 domain-containing protein</fullName>
    </recommendedName>
</protein>
<feature type="compositionally biased region" description="Basic and acidic residues" evidence="1">
    <location>
        <begin position="1073"/>
        <end position="1083"/>
    </location>
</feature>
<feature type="region of interest" description="Disordered" evidence="1">
    <location>
        <begin position="1015"/>
        <end position="1048"/>
    </location>
</feature>
<dbReference type="PANTHER" id="PTHR43798">
    <property type="entry name" value="MONOACYLGLYCEROL LIPASE"/>
    <property type="match status" value="1"/>
</dbReference>
<reference evidence="3" key="1">
    <citation type="submission" date="2014-11" db="EMBL/GenBank/DDBJ databases">
        <authorList>
            <person name="Otto D Thomas"/>
            <person name="Naeem Raeece"/>
        </authorList>
    </citation>
    <scope>NUCLEOTIDE SEQUENCE</scope>
</reference>
<feature type="compositionally biased region" description="Basic and acidic residues" evidence="1">
    <location>
        <begin position="495"/>
        <end position="507"/>
    </location>
</feature>
<feature type="compositionally biased region" description="Low complexity" evidence="1">
    <location>
        <begin position="1273"/>
        <end position="1289"/>
    </location>
</feature>
<feature type="compositionally biased region" description="Basic and acidic residues" evidence="1">
    <location>
        <begin position="1601"/>
        <end position="1616"/>
    </location>
</feature>
<dbReference type="InterPro" id="IPR050266">
    <property type="entry name" value="AB_hydrolase_sf"/>
</dbReference>
<feature type="compositionally biased region" description="Low complexity" evidence="1">
    <location>
        <begin position="1146"/>
        <end position="1158"/>
    </location>
</feature>
<dbReference type="Gene3D" id="3.40.50.1820">
    <property type="entry name" value="alpha/beta hydrolase"/>
    <property type="match status" value="1"/>
</dbReference>
<feature type="compositionally biased region" description="Polar residues" evidence="1">
    <location>
        <begin position="1348"/>
        <end position="1357"/>
    </location>
</feature>
<feature type="compositionally biased region" description="Low complexity" evidence="1">
    <location>
        <begin position="2104"/>
        <end position="2114"/>
    </location>
</feature>
<dbReference type="GO" id="GO:0016020">
    <property type="term" value="C:membrane"/>
    <property type="evidence" value="ECO:0007669"/>
    <property type="project" value="TreeGrafter"/>
</dbReference>
<feature type="region of interest" description="Disordered" evidence="1">
    <location>
        <begin position="942"/>
        <end position="972"/>
    </location>
</feature>
<feature type="compositionally biased region" description="Basic and acidic residues" evidence="1">
    <location>
        <begin position="2060"/>
        <end position="2095"/>
    </location>
</feature>
<feature type="compositionally biased region" description="Basic and acidic residues" evidence="1">
    <location>
        <begin position="1290"/>
        <end position="1315"/>
    </location>
</feature>
<feature type="region of interest" description="Disordered" evidence="1">
    <location>
        <begin position="343"/>
        <end position="369"/>
    </location>
</feature>
<feature type="compositionally biased region" description="Polar residues" evidence="1">
    <location>
        <begin position="11"/>
        <end position="22"/>
    </location>
</feature>
<feature type="compositionally biased region" description="Basic and acidic residues" evidence="1">
    <location>
        <begin position="1225"/>
        <end position="1251"/>
    </location>
</feature>
<feature type="domain" description="AB hydrolase-1" evidence="2">
    <location>
        <begin position="72"/>
        <end position="179"/>
    </location>
</feature>
<name>A0A0G4F5R8_9ALVE</name>
<feature type="region of interest" description="Disordered" evidence="1">
    <location>
        <begin position="1"/>
        <end position="22"/>
    </location>
</feature>
<feature type="region of interest" description="Disordered" evidence="1">
    <location>
        <begin position="1561"/>
        <end position="2121"/>
    </location>
</feature>
<feature type="compositionally biased region" description="Basic and acidic residues" evidence="1">
    <location>
        <begin position="631"/>
        <end position="654"/>
    </location>
</feature>
<feature type="region of interest" description="Disordered" evidence="1">
    <location>
        <begin position="840"/>
        <end position="868"/>
    </location>
</feature>
<evidence type="ECO:0000259" key="2">
    <source>
        <dbReference type="Pfam" id="PF00561"/>
    </source>
</evidence>
<feature type="compositionally biased region" description="Basic and acidic residues" evidence="1">
    <location>
        <begin position="468"/>
        <end position="477"/>
    </location>
</feature>
<evidence type="ECO:0000256" key="1">
    <source>
        <dbReference type="SAM" id="MobiDB-lite"/>
    </source>
</evidence>
<feature type="compositionally biased region" description="Basic and acidic residues" evidence="1">
    <location>
        <begin position="1942"/>
        <end position="1960"/>
    </location>
</feature>
<dbReference type="PRINTS" id="PR00111">
    <property type="entry name" value="ABHYDROLASE"/>
</dbReference>
<feature type="compositionally biased region" description="Low complexity" evidence="1">
    <location>
        <begin position="700"/>
        <end position="714"/>
    </location>
</feature>
<evidence type="ECO:0000313" key="3">
    <source>
        <dbReference type="EMBL" id="CEM07710.1"/>
    </source>
</evidence>
<feature type="compositionally biased region" description="Polar residues" evidence="1">
    <location>
        <begin position="1690"/>
        <end position="1700"/>
    </location>
</feature>
<feature type="compositionally biased region" description="Low complexity" evidence="1">
    <location>
        <begin position="1903"/>
        <end position="1941"/>
    </location>
</feature>
<feature type="compositionally biased region" description="Polar residues" evidence="1">
    <location>
        <begin position="620"/>
        <end position="630"/>
    </location>
</feature>
<feature type="compositionally biased region" description="Polar residues" evidence="1">
    <location>
        <begin position="1483"/>
        <end position="1493"/>
    </location>
</feature>
<feature type="compositionally biased region" description="Low complexity" evidence="1">
    <location>
        <begin position="1438"/>
        <end position="1461"/>
    </location>
</feature>
<feature type="compositionally biased region" description="Low complexity" evidence="1">
    <location>
        <begin position="853"/>
        <end position="862"/>
    </location>
</feature>
<feature type="compositionally biased region" description="Acidic residues" evidence="1">
    <location>
        <begin position="1663"/>
        <end position="1675"/>
    </location>
</feature>
<feature type="compositionally biased region" description="Basic and acidic residues" evidence="1">
    <location>
        <begin position="606"/>
        <end position="619"/>
    </location>
</feature>
<feature type="compositionally biased region" description="Basic and acidic residues" evidence="1">
    <location>
        <begin position="537"/>
        <end position="554"/>
    </location>
</feature>
<dbReference type="InterPro" id="IPR029058">
    <property type="entry name" value="AB_hydrolase_fold"/>
</dbReference>
<feature type="region of interest" description="Disordered" evidence="1">
    <location>
        <begin position="1070"/>
        <end position="1366"/>
    </location>
</feature>
<feature type="compositionally biased region" description="Basic and acidic residues" evidence="1">
    <location>
        <begin position="1159"/>
        <end position="1169"/>
    </location>
</feature>
<feature type="compositionally biased region" description="Gly residues" evidence="1">
    <location>
        <begin position="1094"/>
        <end position="1104"/>
    </location>
</feature>
<feature type="region of interest" description="Disordered" evidence="1">
    <location>
        <begin position="1397"/>
        <end position="1546"/>
    </location>
</feature>
<feature type="compositionally biased region" description="Polar residues" evidence="1">
    <location>
        <begin position="1634"/>
        <end position="1645"/>
    </location>
</feature>
<feature type="compositionally biased region" description="Polar residues" evidence="1">
    <location>
        <begin position="1775"/>
        <end position="1789"/>
    </location>
</feature>